<sequence length="108" mass="11521">MHGFHDDAPVGRADRRTSRRPAAYDRPVPSVVSLLLHPERRRTAPDPPRGDLRRAVLAGIAAWAVALVVVVVRLAAGAGTLADVLTCATGVVLGGLGLVWAHRHRDQV</sequence>
<evidence type="ECO:0000256" key="1">
    <source>
        <dbReference type="SAM" id="MobiDB-lite"/>
    </source>
</evidence>
<comment type="caution">
    <text evidence="3">The sequence shown here is derived from an EMBL/GenBank/DDBJ whole genome shotgun (WGS) entry which is preliminary data.</text>
</comment>
<protein>
    <submittedName>
        <fullName evidence="3">Uncharacterized protein DUF2530</fullName>
    </submittedName>
</protein>
<keyword evidence="2" id="KW-0472">Membrane</keyword>
<feature type="transmembrane region" description="Helical" evidence="2">
    <location>
        <begin position="55"/>
        <end position="75"/>
    </location>
</feature>
<accession>A0A2A9F1Q8</accession>
<evidence type="ECO:0000256" key="2">
    <source>
        <dbReference type="SAM" id="Phobius"/>
    </source>
</evidence>
<name>A0A2A9F1Q8_9MICO</name>
<keyword evidence="2" id="KW-1133">Transmembrane helix</keyword>
<organism evidence="3 4">
    <name type="scientific">Isoptericola jiangsuensis</name>
    <dbReference type="NCBI Taxonomy" id="548579"/>
    <lineage>
        <taxon>Bacteria</taxon>
        <taxon>Bacillati</taxon>
        <taxon>Actinomycetota</taxon>
        <taxon>Actinomycetes</taxon>
        <taxon>Micrococcales</taxon>
        <taxon>Promicromonosporaceae</taxon>
        <taxon>Isoptericola</taxon>
    </lineage>
</organism>
<dbReference type="Proteomes" id="UP000224130">
    <property type="component" value="Unassembled WGS sequence"/>
</dbReference>
<gene>
    <name evidence="3" type="ORF">ATJ88_3061</name>
</gene>
<feature type="compositionally biased region" description="Basic and acidic residues" evidence="1">
    <location>
        <begin position="1"/>
        <end position="16"/>
    </location>
</feature>
<evidence type="ECO:0000313" key="4">
    <source>
        <dbReference type="Proteomes" id="UP000224130"/>
    </source>
</evidence>
<keyword evidence="2" id="KW-0812">Transmembrane</keyword>
<proteinExistence type="predicted"/>
<dbReference type="Pfam" id="PF10745">
    <property type="entry name" value="DUF2530"/>
    <property type="match status" value="1"/>
</dbReference>
<dbReference type="InterPro" id="IPR019681">
    <property type="entry name" value="DUF2530"/>
</dbReference>
<reference evidence="3 4" key="1">
    <citation type="submission" date="2017-10" db="EMBL/GenBank/DDBJ databases">
        <title>Sequencing the genomes of 1000 actinobacteria strains.</title>
        <authorList>
            <person name="Klenk H.-P."/>
        </authorList>
    </citation>
    <scope>NUCLEOTIDE SEQUENCE [LARGE SCALE GENOMIC DNA]</scope>
    <source>
        <strain evidence="3 4">DSM 21863</strain>
    </source>
</reference>
<feature type="region of interest" description="Disordered" evidence="1">
    <location>
        <begin position="1"/>
        <end position="26"/>
    </location>
</feature>
<dbReference type="EMBL" id="PDJJ01000001">
    <property type="protein sequence ID" value="PFG44339.1"/>
    <property type="molecule type" value="Genomic_DNA"/>
</dbReference>
<dbReference type="AlphaFoldDB" id="A0A2A9F1Q8"/>
<evidence type="ECO:0000313" key="3">
    <source>
        <dbReference type="EMBL" id="PFG44339.1"/>
    </source>
</evidence>
<feature type="transmembrane region" description="Helical" evidence="2">
    <location>
        <begin position="81"/>
        <end position="101"/>
    </location>
</feature>
<keyword evidence="4" id="KW-1185">Reference proteome</keyword>